<keyword evidence="2" id="KW-0648">Protein biosynthesis</keyword>
<keyword evidence="2" id="KW-0251">Elongation factor</keyword>
<dbReference type="GO" id="GO:0003746">
    <property type="term" value="F:translation elongation factor activity"/>
    <property type="evidence" value="ECO:0007669"/>
    <property type="project" value="UniProtKB-KW"/>
</dbReference>
<evidence type="ECO:0000313" key="5">
    <source>
        <dbReference type="Proteomes" id="UP000321155"/>
    </source>
</evidence>
<dbReference type="RefSeq" id="WP_058858342.1">
    <property type="nucleotide sequence ID" value="NZ_BJZR01000028.1"/>
</dbReference>
<reference evidence="3 5" key="2">
    <citation type="submission" date="2019-07" db="EMBL/GenBank/DDBJ databases">
        <title>Whole genome shotgun sequence of Kocuria flava NBRC 107626.</title>
        <authorList>
            <person name="Hosoyama A."/>
            <person name="Uohara A."/>
            <person name="Ohji S."/>
            <person name="Ichikawa N."/>
        </authorList>
    </citation>
    <scope>NUCLEOTIDE SEQUENCE [LARGE SCALE GENOMIC DNA]</scope>
    <source>
        <strain evidence="3 5">NBRC 107626</strain>
    </source>
</reference>
<evidence type="ECO:0000259" key="1">
    <source>
        <dbReference type="Pfam" id="PF16571"/>
    </source>
</evidence>
<dbReference type="InterPro" id="IPR032330">
    <property type="entry name" value="EF-G-binding_C"/>
</dbReference>
<feature type="domain" description="Elongation factor G-binding protein C-terminal treble-clef zinc-finger" evidence="1">
    <location>
        <begin position="8"/>
        <end position="160"/>
    </location>
</feature>
<dbReference type="STRING" id="446860.AS188_07550"/>
<reference evidence="2 4" key="1">
    <citation type="submission" date="2015-11" db="EMBL/GenBank/DDBJ databases">
        <title>Complete Genome Sequence of Kocuria flava strain HO-9041.</title>
        <authorList>
            <person name="Zhou M."/>
            <person name="Dai J."/>
        </authorList>
    </citation>
    <scope>NUCLEOTIDE SEQUENCE [LARGE SCALE GENOMIC DNA]</scope>
    <source>
        <strain evidence="2 4">HO-9041</strain>
    </source>
</reference>
<name>A0A0U3HW67_9MICC</name>
<keyword evidence="5" id="KW-1185">Reference proteome</keyword>
<dbReference type="KEGG" id="kfv:AS188_07550"/>
<proteinExistence type="predicted"/>
<dbReference type="Pfam" id="PF16571">
    <property type="entry name" value="FBP_C"/>
    <property type="match status" value="1"/>
</dbReference>
<accession>A0A0U3HW67</accession>
<dbReference type="EMBL" id="CP013254">
    <property type="protein sequence ID" value="ALU39631.1"/>
    <property type="molecule type" value="Genomic_DNA"/>
</dbReference>
<dbReference type="AlphaFoldDB" id="A0A0U3HW67"/>
<dbReference type="Proteomes" id="UP000057181">
    <property type="component" value="Chromosome"/>
</dbReference>
<dbReference type="OrthoDB" id="4171838at2"/>
<dbReference type="Proteomes" id="UP000321155">
    <property type="component" value="Unassembled WGS sequence"/>
</dbReference>
<sequence>MLPLTDRQIRSSFLNCSRKDAARLPLPPGLDTLDWDRLDYLGWRDPQSPRRGYAVVPTEDGPKGIVVQTAARAGTGKQALCAWCQDVRLPHPVVLWVARRAGAAGRAGSTVGTLICEDFQCSANVRKRPPMPYKGFDMDAHVEGLIEGLRERSRGFLASVDR</sequence>
<evidence type="ECO:0000313" key="4">
    <source>
        <dbReference type="Proteomes" id="UP000057181"/>
    </source>
</evidence>
<protein>
    <submittedName>
        <fullName evidence="2">Translation elongation factor</fullName>
    </submittedName>
</protein>
<evidence type="ECO:0000313" key="3">
    <source>
        <dbReference type="EMBL" id="GEO92006.1"/>
    </source>
</evidence>
<organism evidence="2 4">
    <name type="scientific">Kocuria flava</name>
    <dbReference type="NCBI Taxonomy" id="446860"/>
    <lineage>
        <taxon>Bacteria</taxon>
        <taxon>Bacillati</taxon>
        <taxon>Actinomycetota</taxon>
        <taxon>Actinomycetes</taxon>
        <taxon>Micrococcales</taxon>
        <taxon>Micrococcaceae</taxon>
        <taxon>Kocuria</taxon>
    </lineage>
</organism>
<evidence type="ECO:0000313" key="2">
    <source>
        <dbReference type="EMBL" id="ALU39631.1"/>
    </source>
</evidence>
<dbReference type="EMBL" id="BJZR01000028">
    <property type="protein sequence ID" value="GEO92006.1"/>
    <property type="molecule type" value="Genomic_DNA"/>
</dbReference>
<gene>
    <name evidence="2" type="ORF">AS188_07550</name>
    <name evidence="3" type="ORF">KFL01_13120</name>
</gene>